<dbReference type="CDD" id="cd00009">
    <property type="entry name" value="AAA"/>
    <property type="match status" value="1"/>
</dbReference>
<dbReference type="HAMAP" id="MF_00377">
    <property type="entry name" value="DnaA_bact"/>
    <property type="match status" value="1"/>
</dbReference>
<evidence type="ECO:0000256" key="8">
    <source>
        <dbReference type="HAMAP-Rule" id="MF_00377"/>
    </source>
</evidence>
<dbReference type="EMBL" id="CP115156">
    <property type="protein sequence ID" value="WBL31498.1"/>
    <property type="molecule type" value="Genomic_DNA"/>
</dbReference>
<evidence type="ECO:0000259" key="12">
    <source>
        <dbReference type="SMART" id="SM00382"/>
    </source>
</evidence>
<evidence type="ECO:0000256" key="5">
    <source>
        <dbReference type="ARBA" id="ARBA00022840"/>
    </source>
</evidence>
<keyword evidence="6 8" id="KW-0446">Lipid-binding</keyword>
<organism evidence="14 15">
    <name type="scientific">Candidatus Phytoplasma sacchari</name>
    <dbReference type="NCBI Taxonomy" id="2609813"/>
    <lineage>
        <taxon>Bacteria</taxon>
        <taxon>Bacillati</taxon>
        <taxon>Mycoplasmatota</taxon>
        <taxon>Mollicutes</taxon>
        <taxon>Acholeplasmatales</taxon>
        <taxon>Acholeplasmataceae</taxon>
        <taxon>Candidatus Phytoplasma</taxon>
        <taxon>16SrXI (Rice yellow dwarf group)</taxon>
    </lineage>
</organism>
<evidence type="ECO:0000256" key="10">
    <source>
        <dbReference type="RuleBase" id="RU000577"/>
    </source>
</evidence>
<accession>A0ABY7M4P4</accession>
<comment type="similarity">
    <text evidence="1 8 11">Belongs to the DnaA family.</text>
</comment>
<dbReference type="NCBIfam" id="TIGR00362">
    <property type="entry name" value="DnaA"/>
    <property type="match status" value="1"/>
</dbReference>
<dbReference type="SMART" id="SM00382">
    <property type="entry name" value="AAA"/>
    <property type="match status" value="1"/>
</dbReference>
<evidence type="ECO:0000313" key="14">
    <source>
        <dbReference type="EMBL" id="WBL31498.1"/>
    </source>
</evidence>
<dbReference type="SUPFAM" id="SSF48295">
    <property type="entry name" value="TrpR-like"/>
    <property type="match status" value="1"/>
</dbReference>
<evidence type="ECO:0000259" key="13">
    <source>
        <dbReference type="SMART" id="SM00760"/>
    </source>
</evidence>
<feature type="region of interest" description="Domain I, interacts with DnaA modulators" evidence="8">
    <location>
        <begin position="1"/>
        <end position="118"/>
    </location>
</feature>
<proteinExistence type="inferred from homology"/>
<dbReference type="Pfam" id="PF00308">
    <property type="entry name" value="Bac_DnaA"/>
    <property type="match status" value="1"/>
</dbReference>
<dbReference type="InterPro" id="IPR013159">
    <property type="entry name" value="DnaA_C"/>
</dbReference>
<gene>
    <name evidence="8 14" type="primary">dnaA</name>
    <name evidence="14" type="ORF">O7R10_00310</name>
</gene>
<comment type="subcellular location">
    <subcellularLocation>
        <location evidence="8">Cytoplasm</location>
    </subcellularLocation>
</comment>
<evidence type="ECO:0000256" key="3">
    <source>
        <dbReference type="ARBA" id="ARBA00022705"/>
    </source>
</evidence>
<reference evidence="14" key="1">
    <citation type="submission" date="2022-12" db="EMBL/GenBank/DDBJ databases">
        <title>Genomic Characterization of Candidatus Phytoplasma sacchari in China.</title>
        <authorList>
            <person name="Zhang R.-Y."/>
        </authorList>
    </citation>
    <scope>NUCLEOTIDE SEQUENCE [LARGE SCALE GENOMIC DNA]</scope>
    <source>
        <strain evidence="14">SCWL1</strain>
    </source>
</reference>
<dbReference type="InterPro" id="IPR003593">
    <property type="entry name" value="AAA+_ATPase"/>
</dbReference>
<feature type="binding site" evidence="8">
    <location>
        <position position="166"/>
    </location>
    <ligand>
        <name>ATP</name>
        <dbReference type="ChEBI" id="CHEBI:30616"/>
    </ligand>
</feature>
<evidence type="ECO:0000313" key="15">
    <source>
        <dbReference type="Proteomes" id="UP001210120"/>
    </source>
</evidence>
<comment type="subunit">
    <text evidence="8">Oligomerizes as a right-handed, spiral filament on DNA at oriC.</text>
</comment>
<comment type="domain">
    <text evidence="8">Domain I is involved in oligomerization and binding regulators, domain II is flexibile and of varying length in different bacteria, domain III forms the AAA+ region, while domain IV binds dsDNA.</text>
</comment>
<dbReference type="CDD" id="cd06571">
    <property type="entry name" value="Bac_DnaA_C"/>
    <property type="match status" value="1"/>
</dbReference>
<dbReference type="Gene3D" id="1.10.1750.10">
    <property type="match status" value="1"/>
</dbReference>
<keyword evidence="15" id="KW-1185">Reference proteome</keyword>
<keyword evidence="4 8" id="KW-0547">Nucleotide-binding</keyword>
<dbReference type="InterPro" id="IPR020591">
    <property type="entry name" value="Chromosome_initiator_DnaA-like"/>
</dbReference>
<dbReference type="Pfam" id="PF08299">
    <property type="entry name" value="Bac_DnaA_C"/>
    <property type="match status" value="1"/>
</dbReference>
<comment type="function">
    <text evidence="8 10">Plays an essential role in the initiation and regulation of chromosomal replication. ATP-DnaA binds to the origin of replication (oriC) to initiate formation of the DNA replication initiation complex once per cell cycle. Binds the DnaA box (a 9 base pair repeat at the origin) and separates the double-stranded (ds)DNA. Forms a right-handed helical filament on oriC DNA; dsDNA binds to the exterior of the filament while single-stranded (ss)DNA is stabiized in the filament's interior. The ATP-DnaA-oriC complex binds and stabilizes one strand of the AT-rich DNA unwinding element (DUE), permitting loading of DNA polymerase. After initiation quickly degrades to an ADP-DnaA complex that is not apt for DNA replication. Binds acidic phospholipids.</text>
</comment>
<name>A0ABY7M4P4_9MOLU</name>
<keyword evidence="3 8" id="KW-0235">DNA replication</keyword>
<feature type="domain" description="AAA+ ATPase" evidence="12">
    <location>
        <begin position="153"/>
        <end position="287"/>
    </location>
</feature>
<dbReference type="PANTHER" id="PTHR30050:SF2">
    <property type="entry name" value="CHROMOSOMAL REPLICATION INITIATOR PROTEIN DNAA"/>
    <property type="match status" value="1"/>
</dbReference>
<evidence type="ECO:0000256" key="7">
    <source>
        <dbReference type="ARBA" id="ARBA00023125"/>
    </source>
</evidence>
<dbReference type="Proteomes" id="UP001210120">
    <property type="component" value="Chromosome"/>
</dbReference>
<evidence type="ECO:0000256" key="2">
    <source>
        <dbReference type="ARBA" id="ARBA00022490"/>
    </source>
</evidence>
<dbReference type="SUPFAM" id="SSF52540">
    <property type="entry name" value="P-loop containing nucleoside triphosphate hydrolases"/>
    <property type="match status" value="1"/>
</dbReference>
<dbReference type="PRINTS" id="PR00051">
    <property type="entry name" value="DNAA"/>
</dbReference>
<dbReference type="SMART" id="SM00760">
    <property type="entry name" value="Bac_DnaA_C"/>
    <property type="match status" value="1"/>
</dbReference>
<comment type="caution">
    <text evidence="8">Lacks conserved residue(s) required for the propagation of feature annotation.</text>
</comment>
<dbReference type="InterPro" id="IPR027417">
    <property type="entry name" value="P-loop_NTPase"/>
</dbReference>
<dbReference type="PANTHER" id="PTHR30050">
    <property type="entry name" value="CHROMOSOMAL REPLICATION INITIATOR PROTEIN DNAA"/>
    <property type="match status" value="1"/>
</dbReference>
<feature type="domain" description="Chromosomal replication initiator DnaA C-terminal" evidence="13">
    <location>
        <begin position="371"/>
        <end position="439"/>
    </location>
</feature>
<sequence length="465" mass="55996">MEKKDSLSKEEKIWFNIFNNLSLIYSEEVFRENFAYIEKPYKIEKGIFFILVENEFIKRKMYNIYLDKIEEISRKYTSEKISFRFITYDDIIKKDKKENHLDFFKQNEKINNFNILDYCNLNSNYNFDNFVKGESNFFAFKMAKKIAESENICINPLYIFGSVGLGKTHLLHSIGNFILKKKTYKKILYIKADEFVEDFTNQLRRERMDFFKQKYRNIDVLLVDDIQMMSEAKRTQIEFFKIFDYLNLNKKQIVITSDKPITELNNIMERLTNRFKAGLIVDIQKPDSKHCLDILKKKIFEFQGYKNKFGKDVLEFISNQFCDNIREMEGALLRILNYSQIYDLKVNLQNTIESLEPLLKNKKLFYKNNSFLEKLKEIISEFYNINKEDLKNKKRHNKYTLPRHITIYIMKSFKGISFQKISIFLDRKYSSILKAFKKIEKKIKTNNDLKKSLEIILKKINNQRD</sequence>
<dbReference type="InterPro" id="IPR038454">
    <property type="entry name" value="DnaA_N_sf"/>
</dbReference>
<protein>
    <recommendedName>
        <fullName evidence="8 9">Chromosomal replication initiator protein DnaA</fullName>
    </recommendedName>
</protein>
<keyword evidence="7 8" id="KW-0238">DNA-binding</keyword>
<keyword evidence="5 8" id="KW-0067">ATP-binding</keyword>
<evidence type="ECO:0000256" key="4">
    <source>
        <dbReference type="ARBA" id="ARBA00022741"/>
    </source>
</evidence>
<feature type="region of interest" description="Domain IV, binds dsDNA" evidence="8">
    <location>
        <begin position="340"/>
        <end position="465"/>
    </location>
</feature>
<dbReference type="InterPro" id="IPR001957">
    <property type="entry name" value="Chromosome_initiator_DnaA"/>
</dbReference>
<evidence type="ECO:0000256" key="9">
    <source>
        <dbReference type="NCBIfam" id="TIGR00362"/>
    </source>
</evidence>
<feature type="binding site" evidence="8">
    <location>
        <position position="168"/>
    </location>
    <ligand>
        <name>ATP</name>
        <dbReference type="ChEBI" id="CHEBI:30616"/>
    </ligand>
</feature>
<evidence type="ECO:0000256" key="6">
    <source>
        <dbReference type="ARBA" id="ARBA00023121"/>
    </source>
</evidence>
<dbReference type="Gene3D" id="1.10.8.60">
    <property type="match status" value="1"/>
</dbReference>
<dbReference type="Gene3D" id="3.30.300.180">
    <property type="match status" value="1"/>
</dbReference>
<evidence type="ECO:0000256" key="11">
    <source>
        <dbReference type="RuleBase" id="RU004227"/>
    </source>
</evidence>
<dbReference type="InterPro" id="IPR010921">
    <property type="entry name" value="Trp_repressor/repl_initiator"/>
</dbReference>
<evidence type="ECO:0000256" key="1">
    <source>
        <dbReference type="ARBA" id="ARBA00006583"/>
    </source>
</evidence>
<dbReference type="Gene3D" id="3.40.50.300">
    <property type="entry name" value="P-loop containing nucleotide triphosphate hydrolases"/>
    <property type="match status" value="1"/>
</dbReference>
<keyword evidence="2 8" id="KW-0963">Cytoplasm</keyword>
<dbReference type="InterPro" id="IPR013317">
    <property type="entry name" value="DnaA_dom"/>
</dbReference>
<feature type="binding site" evidence="8">
    <location>
        <position position="164"/>
    </location>
    <ligand>
        <name>ATP</name>
        <dbReference type="ChEBI" id="CHEBI:30616"/>
    </ligand>
</feature>
<feature type="binding site" evidence="8">
    <location>
        <position position="167"/>
    </location>
    <ligand>
        <name>ATP</name>
        <dbReference type="ChEBI" id="CHEBI:30616"/>
    </ligand>
</feature>